<proteinExistence type="predicted"/>
<protein>
    <submittedName>
        <fullName evidence="2">Uncharacterized protein</fullName>
    </submittedName>
</protein>
<evidence type="ECO:0000313" key="3">
    <source>
        <dbReference type="Proteomes" id="UP001642360"/>
    </source>
</evidence>
<feature type="region of interest" description="Disordered" evidence="1">
    <location>
        <begin position="56"/>
        <end position="80"/>
    </location>
</feature>
<keyword evidence="3" id="KW-1185">Reference proteome</keyword>
<accession>A0ABC8R2F6</accession>
<evidence type="ECO:0000313" key="2">
    <source>
        <dbReference type="EMBL" id="CAK9137109.1"/>
    </source>
</evidence>
<gene>
    <name evidence="2" type="ORF">ILEXP_LOCUS4128</name>
</gene>
<name>A0ABC8R2F6_9AQUA</name>
<sequence>MEREIEKDNNNTGEGLTGYWIRRKKGGGLDWNYVSAASVLRVLALKRPLDSLCKSEQALRREQEEGGGDGGEGGGGSYNRLETLEVGLASPWSTFSKGVTGDRR</sequence>
<organism evidence="2 3">
    <name type="scientific">Ilex paraguariensis</name>
    <name type="common">yerba mate</name>
    <dbReference type="NCBI Taxonomy" id="185542"/>
    <lineage>
        <taxon>Eukaryota</taxon>
        <taxon>Viridiplantae</taxon>
        <taxon>Streptophyta</taxon>
        <taxon>Embryophyta</taxon>
        <taxon>Tracheophyta</taxon>
        <taxon>Spermatophyta</taxon>
        <taxon>Magnoliopsida</taxon>
        <taxon>eudicotyledons</taxon>
        <taxon>Gunneridae</taxon>
        <taxon>Pentapetalae</taxon>
        <taxon>asterids</taxon>
        <taxon>campanulids</taxon>
        <taxon>Aquifoliales</taxon>
        <taxon>Aquifoliaceae</taxon>
        <taxon>Ilex</taxon>
    </lineage>
</organism>
<evidence type="ECO:0000256" key="1">
    <source>
        <dbReference type="SAM" id="MobiDB-lite"/>
    </source>
</evidence>
<reference evidence="2 3" key="1">
    <citation type="submission" date="2024-02" db="EMBL/GenBank/DDBJ databases">
        <authorList>
            <person name="Vignale AGUSTIN F."/>
            <person name="Sosa J E."/>
            <person name="Modenutti C."/>
        </authorList>
    </citation>
    <scope>NUCLEOTIDE SEQUENCE [LARGE SCALE GENOMIC DNA]</scope>
</reference>
<comment type="caution">
    <text evidence="2">The sequence shown here is derived from an EMBL/GenBank/DDBJ whole genome shotgun (WGS) entry which is preliminary data.</text>
</comment>
<dbReference type="EMBL" id="CAUOFW020000803">
    <property type="protein sequence ID" value="CAK9137109.1"/>
    <property type="molecule type" value="Genomic_DNA"/>
</dbReference>
<feature type="compositionally biased region" description="Gly residues" evidence="1">
    <location>
        <begin position="68"/>
        <end position="77"/>
    </location>
</feature>
<dbReference type="AlphaFoldDB" id="A0ABC8R2F6"/>
<dbReference type="Proteomes" id="UP001642360">
    <property type="component" value="Unassembled WGS sequence"/>
</dbReference>